<dbReference type="InterPro" id="IPR029058">
    <property type="entry name" value="AB_hydrolase_fold"/>
</dbReference>
<comment type="caution">
    <text evidence="2">The sequence shown here is derived from an EMBL/GenBank/DDBJ whole genome shotgun (WGS) entry which is preliminary data.</text>
</comment>
<keyword evidence="3" id="KW-1185">Reference proteome</keyword>
<gene>
    <name evidence="2" type="primary">TGL5_2</name>
    <name evidence="2" type="ORF">Plec18167_003551</name>
</gene>
<protein>
    <submittedName>
        <fullName evidence="2">Lipase 5</fullName>
    </submittedName>
</protein>
<dbReference type="PANTHER" id="PTHR42103">
    <property type="entry name" value="ALPHA/BETA-HYDROLASES SUPERFAMILY PROTEIN"/>
    <property type="match status" value="1"/>
</dbReference>
<dbReference type="Proteomes" id="UP001583193">
    <property type="component" value="Unassembled WGS sequence"/>
</dbReference>
<reference evidence="2 3" key="1">
    <citation type="journal article" date="2024" name="IMA Fungus">
        <title>IMA Genome - F19 : A genome assembly and annotation guide to empower mycologists, including annotated draft genome sequences of Ceratocystis pirilliformis, Diaporthe australafricana, Fusarium ophioides, Paecilomyces lecythidis, and Sporothrix stenoceras.</title>
        <authorList>
            <person name="Aylward J."/>
            <person name="Wilson A.M."/>
            <person name="Visagie C.M."/>
            <person name="Spraker J."/>
            <person name="Barnes I."/>
            <person name="Buitendag C."/>
            <person name="Ceriani C."/>
            <person name="Del Mar Angel L."/>
            <person name="du Plessis D."/>
            <person name="Fuchs T."/>
            <person name="Gasser K."/>
            <person name="Kramer D."/>
            <person name="Li W."/>
            <person name="Munsamy K."/>
            <person name="Piso A."/>
            <person name="Price J.L."/>
            <person name="Sonnekus B."/>
            <person name="Thomas C."/>
            <person name="van der Nest A."/>
            <person name="van Dijk A."/>
            <person name="van Heerden A."/>
            <person name="van Vuuren N."/>
            <person name="Yilmaz N."/>
            <person name="Duong T.A."/>
            <person name="van der Merwe N.A."/>
            <person name="Wingfield M.J."/>
            <person name="Wingfield B.D."/>
        </authorList>
    </citation>
    <scope>NUCLEOTIDE SEQUENCE [LARGE SCALE GENOMIC DNA]</scope>
    <source>
        <strain evidence="2 3">CMW 18167</strain>
    </source>
</reference>
<dbReference type="SUPFAM" id="SSF53474">
    <property type="entry name" value="alpha/beta-Hydrolases"/>
    <property type="match status" value="1"/>
</dbReference>
<evidence type="ECO:0000313" key="2">
    <source>
        <dbReference type="EMBL" id="KAL1881010.1"/>
    </source>
</evidence>
<feature type="compositionally biased region" description="Basic and acidic residues" evidence="1">
    <location>
        <begin position="229"/>
        <end position="240"/>
    </location>
</feature>
<evidence type="ECO:0000256" key="1">
    <source>
        <dbReference type="SAM" id="MobiDB-lite"/>
    </source>
</evidence>
<sequence>MGLPSSPSFAFKIPSIHDGTQLSCRLYLPRQLEQSETANDWQKRGAIVAHPYAPLGGCYDDPVVSTVGGELLENGYVVGTFNFRGAGDSDGKTSWTAKPELADYVSFYGLMLCFLDGLKTGGSSSPRRRESDLSEEPPCATFSVILGGYSYGSMIASHVPTVGVVLSLFQDAQKDSFAAAIRSRAYQCSAHCNSSFQTELRPQTPDRTRPNSRPRSPLPVVLGQSPSSQKERKVSLEGVRRSLDRAKRKISLGSRTSDVGSQERRAVITEKPPTQMPRISYLLVSPILPPISQFLTMFSKISLSSTVSSGTTAQGVPIPAVKAEEQLSAHPTLVIYGDNDNFTAADKIEKWCEDIANTAGSRIHAQEVEGAGHFWHDQRAKAQMKATIRTWLGRMHHDNENPAVFP</sequence>
<dbReference type="EMBL" id="JAVDPF010000008">
    <property type="protein sequence ID" value="KAL1881010.1"/>
    <property type="molecule type" value="Genomic_DNA"/>
</dbReference>
<feature type="region of interest" description="Disordered" evidence="1">
    <location>
        <begin position="197"/>
        <end position="240"/>
    </location>
</feature>
<dbReference type="PANTHER" id="PTHR42103:SF2">
    <property type="entry name" value="AB HYDROLASE-1 DOMAIN-CONTAINING PROTEIN"/>
    <property type="match status" value="1"/>
</dbReference>
<name>A0ABR3XZB3_9EURO</name>
<accession>A0ABR3XZB3</accession>
<proteinExistence type="predicted"/>
<organism evidence="2 3">
    <name type="scientific">Paecilomyces lecythidis</name>
    <dbReference type="NCBI Taxonomy" id="3004212"/>
    <lineage>
        <taxon>Eukaryota</taxon>
        <taxon>Fungi</taxon>
        <taxon>Dikarya</taxon>
        <taxon>Ascomycota</taxon>
        <taxon>Pezizomycotina</taxon>
        <taxon>Eurotiomycetes</taxon>
        <taxon>Eurotiomycetidae</taxon>
        <taxon>Eurotiales</taxon>
        <taxon>Thermoascaceae</taxon>
        <taxon>Paecilomyces</taxon>
    </lineage>
</organism>
<dbReference type="Gene3D" id="3.40.50.1820">
    <property type="entry name" value="alpha/beta hydrolase"/>
    <property type="match status" value="1"/>
</dbReference>
<evidence type="ECO:0000313" key="3">
    <source>
        <dbReference type="Proteomes" id="UP001583193"/>
    </source>
</evidence>